<protein>
    <submittedName>
        <fullName evidence="4">Nucleosome assembly protein 1 like 1</fullName>
    </submittedName>
</protein>
<dbReference type="Gene3D" id="3.30.1120.90">
    <property type="entry name" value="Nucleosome assembly protein"/>
    <property type="match status" value="1"/>
</dbReference>
<sequence>MSCIEDLHPLLGKQKQNIQGRVTSSETKLMIRNQLTAQMMKNPQVLAALQERLDSLAGTPSGYIESLPRSVKRRINALKNLQVKCTNVEALFYKEVHELERKYAAMYQPLFDRRRDVISGAVEPDEAECEWHEDKDEESEEADKDKAKEGEKQKEEKEEEDPKGIPDFWLTVFKNVDIISDLVQEHDEPILRYLKDVQVKFSDPGQPMSFSLEFHFEQNDFFTNMVLTKEYHMRAEPDDIPFSFEGPEITSCTGCKIDWKKGKNVTTKTIKKKQKHKGRGTVRTVTKVVPNESFFNFFNPPQGVGIFESQTTTGHEIWFIAQTVFCRTLKYIGSWVYDVYY</sequence>
<evidence type="ECO:0000313" key="5">
    <source>
        <dbReference type="Proteomes" id="UP000694388"/>
    </source>
</evidence>
<accession>A0A8C4N782</accession>
<dbReference type="PANTHER" id="PTHR11875">
    <property type="entry name" value="TESTIS-SPECIFIC Y-ENCODED PROTEIN"/>
    <property type="match status" value="1"/>
</dbReference>
<dbReference type="FunFam" id="1.20.5.1500:FF:000001">
    <property type="entry name" value="Nucleosome assembly protein 1-like 1"/>
    <property type="match status" value="1"/>
</dbReference>
<dbReference type="Proteomes" id="UP000694388">
    <property type="component" value="Unplaced"/>
</dbReference>
<dbReference type="GO" id="GO:0006334">
    <property type="term" value="P:nucleosome assembly"/>
    <property type="evidence" value="ECO:0007669"/>
    <property type="project" value="InterPro"/>
</dbReference>
<reference evidence="4" key="1">
    <citation type="submission" date="2025-08" db="UniProtKB">
        <authorList>
            <consortium name="Ensembl"/>
        </authorList>
    </citation>
    <scope>IDENTIFICATION</scope>
</reference>
<dbReference type="OMA" id="HELEWSY"/>
<dbReference type="Pfam" id="PF00956">
    <property type="entry name" value="NAP"/>
    <property type="match status" value="1"/>
</dbReference>
<keyword evidence="5" id="KW-1185">Reference proteome</keyword>
<reference evidence="4" key="2">
    <citation type="submission" date="2025-09" db="UniProtKB">
        <authorList>
            <consortium name="Ensembl"/>
        </authorList>
    </citation>
    <scope>IDENTIFICATION</scope>
</reference>
<dbReference type="Gene3D" id="1.20.5.1500">
    <property type="match status" value="1"/>
</dbReference>
<proteinExistence type="inferred from homology"/>
<feature type="region of interest" description="Disordered" evidence="3">
    <location>
        <begin position="124"/>
        <end position="162"/>
    </location>
</feature>
<dbReference type="InterPro" id="IPR002164">
    <property type="entry name" value="NAP_family"/>
</dbReference>
<dbReference type="GO" id="GO:0005634">
    <property type="term" value="C:nucleus"/>
    <property type="evidence" value="ECO:0007669"/>
    <property type="project" value="InterPro"/>
</dbReference>
<comment type="similarity">
    <text evidence="1 2">Belongs to the nucleosome assembly protein (NAP) family.</text>
</comment>
<dbReference type="InterPro" id="IPR037231">
    <property type="entry name" value="NAP-like_sf"/>
</dbReference>
<evidence type="ECO:0000256" key="2">
    <source>
        <dbReference type="RuleBase" id="RU003876"/>
    </source>
</evidence>
<dbReference type="Ensembl" id="ENSEBUT00000002222.1">
    <property type="protein sequence ID" value="ENSEBUP00000001882.1"/>
    <property type="gene ID" value="ENSEBUG00000001438.1"/>
</dbReference>
<dbReference type="AlphaFoldDB" id="A0A8C4N782"/>
<organism evidence="4 5">
    <name type="scientific">Eptatretus burgeri</name>
    <name type="common">Inshore hagfish</name>
    <dbReference type="NCBI Taxonomy" id="7764"/>
    <lineage>
        <taxon>Eukaryota</taxon>
        <taxon>Metazoa</taxon>
        <taxon>Chordata</taxon>
        <taxon>Craniata</taxon>
        <taxon>Vertebrata</taxon>
        <taxon>Cyclostomata</taxon>
        <taxon>Myxini</taxon>
        <taxon>Myxiniformes</taxon>
        <taxon>Myxinidae</taxon>
        <taxon>Eptatretinae</taxon>
        <taxon>Eptatretus</taxon>
    </lineage>
</organism>
<evidence type="ECO:0000256" key="3">
    <source>
        <dbReference type="SAM" id="MobiDB-lite"/>
    </source>
</evidence>
<name>A0A8C4N782_EPTBU</name>
<dbReference type="SUPFAM" id="SSF143113">
    <property type="entry name" value="NAP-like"/>
    <property type="match status" value="1"/>
</dbReference>
<dbReference type="GeneTree" id="ENSGT00940000153362"/>
<feature type="compositionally biased region" description="Basic and acidic residues" evidence="3">
    <location>
        <begin position="143"/>
        <end position="162"/>
    </location>
</feature>
<evidence type="ECO:0000313" key="4">
    <source>
        <dbReference type="Ensembl" id="ENSEBUP00000001882.1"/>
    </source>
</evidence>
<gene>
    <name evidence="4" type="primary">NAP1L1</name>
</gene>
<evidence type="ECO:0000256" key="1">
    <source>
        <dbReference type="ARBA" id="ARBA00009947"/>
    </source>
</evidence>